<dbReference type="PANTHER" id="PTHR43826">
    <property type="entry name" value="GLUCOSE-6-PHOSPHATE EXCHANGER SLC37A4"/>
    <property type="match status" value="1"/>
</dbReference>
<keyword evidence="2 5" id="KW-0812">Transmembrane</keyword>
<keyword evidence="4 5" id="KW-0472">Membrane</keyword>
<reference evidence="7 8" key="1">
    <citation type="submission" date="2016-10" db="EMBL/GenBank/DDBJ databases">
        <authorList>
            <person name="de Groot N.N."/>
        </authorList>
    </citation>
    <scope>NUCLEOTIDE SEQUENCE [LARGE SCALE GENOMIC DNA]</scope>
    <source>
        <strain evidence="7 8">DSM 19706</strain>
    </source>
</reference>
<organism evidence="7 8">
    <name type="scientific">Thalassotalea agarivorans</name>
    <name type="common">Thalassomonas agarivorans</name>
    <dbReference type="NCBI Taxonomy" id="349064"/>
    <lineage>
        <taxon>Bacteria</taxon>
        <taxon>Pseudomonadati</taxon>
        <taxon>Pseudomonadota</taxon>
        <taxon>Gammaproteobacteria</taxon>
        <taxon>Alteromonadales</taxon>
        <taxon>Colwelliaceae</taxon>
        <taxon>Thalassotalea</taxon>
    </lineage>
</organism>
<feature type="transmembrane region" description="Helical" evidence="5">
    <location>
        <begin position="394"/>
        <end position="416"/>
    </location>
</feature>
<keyword evidence="3 5" id="KW-1133">Transmembrane helix</keyword>
<evidence type="ECO:0000313" key="8">
    <source>
        <dbReference type="Proteomes" id="UP000199308"/>
    </source>
</evidence>
<dbReference type="GO" id="GO:0035435">
    <property type="term" value="P:phosphate ion transmembrane transport"/>
    <property type="evidence" value="ECO:0007669"/>
    <property type="project" value="TreeGrafter"/>
</dbReference>
<feature type="transmembrane region" description="Helical" evidence="5">
    <location>
        <begin position="80"/>
        <end position="98"/>
    </location>
</feature>
<feature type="transmembrane region" description="Helical" evidence="5">
    <location>
        <begin position="145"/>
        <end position="165"/>
    </location>
</feature>
<evidence type="ECO:0000256" key="4">
    <source>
        <dbReference type="ARBA" id="ARBA00023136"/>
    </source>
</evidence>
<protein>
    <submittedName>
        <fullName evidence="7">Sugar phosphate permease</fullName>
    </submittedName>
</protein>
<feature type="transmembrane region" description="Helical" evidence="5">
    <location>
        <begin position="233"/>
        <end position="251"/>
    </location>
</feature>
<dbReference type="InterPro" id="IPR011701">
    <property type="entry name" value="MFS"/>
</dbReference>
<dbReference type="Pfam" id="PF07690">
    <property type="entry name" value="MFS_1"/>
    <property type="match status" value="1"/>
</dbReference>
<dbReference type="GO" id="GO:0016020">
    <property type="term" value="C:membrane"/>
    <property type="evidence" value="ECO:0007669"/>
    <property type="project" value="UniProtKB-ARBA"/>
</dbReference>
<dbReference type="RefSeq" id="WP_093327028.1">
    <property type="nucleotide sequence ID" value="NZ_AP027363.1"/>
</dbReference>
<feature type="transmembrane region" description="Helical" evidence="5">
    <location>
        <begin position="12"/>
        <end position="30"/>
    </location>
</feature>
<dbReference type="PROSITE" id="PS50850">
    <property type="entry name" value="MFS"/>
    <property type="match status" value="1"/>
</dbReference>
<feature type="transmembrane region" description="Helical" evidence="5">
    <location>
        <begin position="300"/>
        <end position="319"/>
    </location>
</feature>
<evidence type="ECO:0000256" key="1">
    <source>
        <dbReference type="ARBA" id="ARBA00004127"/>
    </source>
</evidence>
<comment type="subcellular location">
    <subcellularLocation>
        <location evidence="1">Endomembrane system</location>
        <topology evidence="1">Multi-pass membrane protein</topology>
    </subcellularLocation>
</comment>
<sequence length="425" mass="45833">MTTIHSPLRRAFVIFTIVLAGELIFSLPFHVVRFFRPTFLEVFNLTNTQLGDIFGLYGILAMLVYFPGGPLADRFSARKLMMISLLLTASGSLYFAQIPSASSLGFLFAFWGVTTIFLFWAAMIKLTRIWGGAHAQGKAFAILDGGRGLVAAAAATGAVAILTLFVPDGIDTDLASKRQGIQSVIYYYGAITTFAAFIVFLVIPKESGVQSTDDDGEQSSIKHDFSIVLKRPVVWLQGMIVLTAYCGYKGLDYFGLYLTNVLDFGAVQSAQTVAYISYTRVFAALCAGFLADKIGIGKTVLITFSALVVCYALFATSPVQALPQFLVLANIIVTFVLVFAVRAIYFALLEESKIADTRTGAAVGVISVVGYTPDIFLAPVAGRLIDANPGVVGFSHLFIMLGLFSAIGAISTYLLIRRVKALRAA</sequence>
<gene>
    <name evidence="7" type="ORF">SAMN05660429_00276</name>
</gene>
<feature type="domain" description="Major facilitator superfamily (MFS) profile" evidence="6">
    <location>
        <begin position="14"/>
        <end position="420"/>
    </location>
</feature>
<dbReference type="InterPro" id="IPR051337">
    <property type="entry name" value="OPA_Antiporter"/>
</dbReference>
<evidence type="ECO:0000313" key="7">
    <source>
        <dbReference type="EMBL" id="SES70138.1"/>
    </source>
</evidence>
<dbReference type="EMBL" id="FOHK01000001">
    <property type="protein sequence ID" value="SES70138.1"/>
    <property type="molecule type" value="Genomic_DNA"/>
</dbReference>
<dbReference type="STRING" id="349064.SAMN05660429_00276"/>
<dbReference type="GO" id="GO:0012505">
    <property type="term" value="C:endomembrane system"/>
    <property type="evidence" value="ECO:0007669"/>
    <property type="project" value="UniProtKB-SubCell"/>
</dbReference>
<evidence type="ECO:0000256" key="5">
    <source>
        <dbReference type="SAM" id="Phobius"/>
    </source>
</evidence>
<feature type="transmembrane region" description="Helical" evidence="5">
    <location>
        <begin position="360"/>
        <end position="382"/>
    </location>
</feature>
<dbReference type="GO" id="GO:0061513">
    <property type="term" value="F:glucose 6-phosphate:phosphate antiporter activity"/>
    <property type="evidence" value="ECO:0007669"/>
    <property type="project" value="TreeGrafter"/>
</dbReference>
<feature type="transmembrane region" description="Helical" evidence="5">
    <location>
        <begin position="50"/>
        <end position="68"/>
    </location>
</feature>
<feature type="transmembrane region" description="Helical" evidence="5">
    <location>
        <begin position="325"/>
        <end position="348"/>
    </location>
</feature>
<dbReference type="PANTHER" id="PTHR43826:SF3">
    <property type="entry name" value="GLUCOSE-6-PHOSPHATE EXCHANGER SLC37A4"/>
    <property type="match status" value="1"/>
</dbReference>
<proteinExistence type="predicted"/>
<dbReference type="InterPro" id="IPR036259">
    <property type="entry name" value="MFS_trans_sf"/>
</dbReference>
<dbReference type="AlphaFoldDB" id="A0A1H9YM73"/>
<evidence type="ECO:0000256" key="2">
    <source>
        <dbReference type="ARBA" id="ARBA00022692"/>
    </source>
</evidence>
<dbReference type="Gene3D" id="1.20.1250.20">
    <property type="entry name" value="MFS general substrate transporter like domains"/>
    <property type="match status" value="2"/>
</dbReference>
<dbReference type="CDD" id="cd06174">
    <property type="entry name" value="MFS"/>
    <property type="match status" value="1"/>
</dbReference>
<dbReference type="InterPro" id="IPR020846">
    <property type="entry name" value="MFS_dom"/>
</dbReference>
<dbReference type="Proteomes" id="UP000199308">
    <property type="component" value="Unassembled WGS sequence"/>
</dbReference>
<keyword evidence="8" id="KW-1185">Reference proteome</keyword>
<accession>A0A1H9YM73</accession>
<evidence type="ECO:0000259" key="6">
    <source>
        <dbReference type="PROSITE" id="PS50850"/>
    </source>
</evidence>
<dbReference type="OrthoDB" id="9773404at2"/>
<feature type="transmembrane region" description="Helical" evidence="5">
    <location>
        <begin position="185"/>
        <end position="203"/>
    </location>
</feature>
<name>A0A1H9YM73_THASX</name>
<feature type="transmembrane region" description="Helical" evidence="5">
    <location>
        <begin position="104"/>
        <end position="124"/>
    </location>
</feature>
<dbReference type="SUPFAM" id="SSF103473">
    <property type="entry name" value="MFS general substrate transporter"/>
    <property type="match status" value="1"/>
</dbReference>
<evidence type="ECO:0000256" key="3">
    <source>
        <dbReference type="ARBA" id="ARBA00022989"/>
    </source>
</evidence>
<feature type="transmembrane region" description="Helical" evidence="5">
    <location>
        <begin position="271"/>
        <end position="291"/>
    </location>
</feature>